<dbReference type="AlphaFoldDB" id="A0A284S3N0"/>
<dbReference type="EMBL" id="FUEG01000029">
    <property type="protein sequence ID" value="SJL15584.1"/>
    <property type="molecule type" value="Genomic_DNA"/>
</dbReference>
<dbReference type="Proteomes" id="UP000219338">
    <property type="component" value="Unassembled WGS sequence"/>
</dbReference>
<sequence length="97" mass="10983">MPYLVIAFKNRCVLPVLETSSPAFPRQGFPYLDSLPSASPSTFPGYRAIDFRRLQGIASLEYRFLFISGGLRWRTDDLLCLPQTNRELRIDISSAAL</sequence>
<keyword evidence="2" id="KW-1185">Reference proteome</keyword>
<reference evidence="2" key="1">
    <citation type="journal article" date="2017" name="Nat. Ecol. Evol.">
        <title>Genome expansion and lineage-specific genetic innovations in the forest pathogenic fungi Armillaria.</title>
        <authorList>
            <person name="Sipos G."/>
            <person name="Prasanna A.N."/>
            <person name="Walter M.C."/>
            <person name="O'Connor E."/>
            <person name="Balint B."/>
            <person name="Krizsan K."/>
            <person name="Kiss B."/>
            <person name="Hess J."/>
            <person name="Varga T."/>
            <person name="Slot J."/>
            <person name="Riley R."/>
            <person name="Boka B."/>
            <person name="Rigling D."/>
            <person name="Barry K."/>
            <person name="Lee J."/>
            <person name="Mihaltcheva S."/>
            <person name="LaButti K."/>
            <person name="Lipzen A."/>
            <person name="Waldron R."/>
            <person name="Moloney N.M."/>
            <person name="Sperisen C."/>
            <person name="Kredics L."/>
            <person name="Vagvoelgyi C."/>
            <person name="Patrignani A."/>
            <person name="Fitzpatrick D."/>
            <person name="Nagy I."/>
            <person name="Doyle S."/>
            <person name="Anderson J.B."/>
            <person name="Grigoriev I.V."/>
            <person name="Gueldener U."/>
            <person name="Muensterkoetter M."/>
            <person name="Nagy L.G."/>
        </authorList>
    </citation>
    <scope>NUCLEOTIDE SEQUENCE [LARGE SCALE GENOMIC DNA]</scope>
    <source>
        <strain evidence="2">C18/9</strain>
    </source>
</reference>
<accession>A0A284S3N0</accession>
<protein>
    <submittedName>
        <fullName evidence="1">Uncharacterized protein</fullName>
    </submittedName>
</protein>
<name>A0A284S3N0_ARMOS</name>
<gene>
    <name evidence="1" type="ORF">ARMOST_19085</name>
</gene>
<evidence type="ECO:0000313" key="1">
    <source>
        <dbReference type="EMBL" id="SJL15584.1"/>
    </source>
</evidence>
<organism evidence="1 2">
    <name type="scientific">Armillaria ostoyae</name>
    <name type="common">Armillaria root rot fungus</name>
    <dbReference type="NCBI Taxonomy" id="47428"/>
    <lineage>
        <taxon>Eukaryota</taxon>
        <taxon>Fungi</taxon>
        <taxon>Dikarya</taxon>
        <taxon>Basidiomycota</taxon>
        <taxon>Agaricomycotina</taxon>
        <taxon>Agaricomycetes</taxon>
        <taxon>Agaricomycetidae</taxon>
        <taxon>Agaricales</taxon>
        <taxon>Marasmiineae</taxon>
        <taxon>Physalacriaceae</taxon>
        <taxon>Armillaria</taxon>
    </lineage>
</organism>
<evidence type="ECO:0000313" key="2">
    <source>
        <dbReference type="Proteomes" id="UP000219338"/>
    </source>
</evidence>
<proteinExistence type="predicted"/>